<dbReference type="Gene3D" id="3.40.50.12690">
    <property type="match status" value="1"/>
</dbReference>
<feature type="compositionally biased region" description="Polar residues" evidence="1">
    <location>
        <begin position="144"/>
        <end position="157"/>
    </location>
</feature>
<evidence type="ECO:0008006" key="4">
    <source>
        <dbReference type="Google" id="ProtNLM"/>
    </source>
</evidence>
<sequence length="426" mass="46082">MTPYRSTGVAPSTPPYRCDGCLQKSQSIVELERRISNLYWIRDEEKLLDSVTTLGAGPPVNASELDSTIPLTHAAPPATVRPADASVFQPAPGPGGASAAAGLAVAVPPSLPQPIDHWHSLGAKPKLLPATALDFTPNPRHRALSSTPRHQPWQSVAGSRRAHRTSPQPTCELHLSNRYEALSLQDFPPLGARSSSPPGPVHPAGRGSGQPRSQGLCVQSGPSSPSGPGTTAARCRQPRVPSRQRRNSQRRNSRQPAEQRTPSVLVVGTSMVRHVRVHGGRTFCRLGARIKEVESSALQMCAQHSSASTLVLDAGIGDIKDQQSETLKRDFISMVDHMLDTGKRLIISGPLPPPRYGDVTTSRLRQLHLWLKGFCLGRSIPYVDNFIAFLNRPHLFKSDGLHPNQEGSRLLSVNIDLTLRSCTTTS</sequence>
<proteinExistence type="predicted"/>
<keyword evidence="3" id="KW-1185">Reference proteome</keyword>
<dbReference type="Gene3D" id="3.40.50.12700">
    <property type="match status" value="1"/>
</dbReference>
<feature type="compositionally biased region" description="Basic residues" evidence="1">
    <location>
        <begin position="242"/>
        <end position="253"/>
    </location>
</feature>
<name>A0AAV1EX36_XYRNO</name>
<evidence type="ECO:0000256" key="1">
    <source>
        <dbReference type="SAM" id="MobiDB-lite"/>
    </source>
</evidence>
<evidence type="ECO:0000313" key="3">
    <source>
        <dbReference type="Proteomes" id="UP001178508"/>
    </source>
</evidence>
<dbReference type="Proteomes" id="UP001178508">
    <property type="component" value="Chromosome 3"/>
</dbReference>
<organism evidence="2 3">
    <name type="scientific">Xyrichtys novacula</name>
    <name type="common">Pearly razorfish</name>
    <name type="synonym">Hemipteronotus novacula</name>
    <dbReference type="NCBI Taxonomy" id="13765"/>
    <lineage>
        <taxon>Eukaryota</taxon>
        <taxon>Metazoa</taxon>
        <taxon>Chordata</taxon>
        <taxon>Craniata</taxon>
        <taxon>Vertebrata</taxon>
        <taxon>Euteleostomi</taxon>
        <taxon>Actinopterygii</taxon>
        <taxon>Neopterygii</taxon>
        <taxon>Teleostei</taxon>
        <taxon>Neoteleostei</taxon>
        <taxon>Acanthomorphata</taxon>
        <taxon>Eupercaria</taxon>
        <taxon>Labriformes</taxon>
        <taxon>Labridae</taxon>
        <taxon>Xyrichtys</taxon>
    </lineage>
</organism>
<accession>A0AAV1EX36</accession>
<feature type="region of interest" description="Disordered" evidence="1">
    <location>
        <begin position="132"/>
        <end position="169"/>
    </location>
</feature>
<dbReference type="SUPFAM" id="SSF52266">
    <property type="entry name" value="SGNH hydrolase"/>
    <property type="match status" value="1"/>
</dbReference>
<gene>
    <name evidence="2" type="ORF">XNOV1_A042816</name>
</gene>
<feature type="region of interest" description="Disordered" evidence="1">
    <location>
        <begin position="187"/>
        <end position="263"/>
    </location>
</feature>
<reference evidence="2" key="1">
    <citation type="submission" date="2023-08" db="EMBL/GenBank/DDBJ databases">
        <authorList>
            <person name="Alioto T."/>
            <person name="Alioto T."/>
            <person name="Gomez Garrido J."/>
        </authorList>
    </citation>
    <scope>NUCLEOTIDE SEQUENCE</scope>
</reference>
<dbReference type="EMBL" id="OY660866">
    <property type="protein sequence ID" value="CAJ1053250.1"/>
    <property type="molecule type" value="Genomic_DNA"/>
</dbReference>
<protein>
    <recommendedName>
        <fullName evidence="4">SGNH hydrolase-type esterase domain-containing protein</fullName>
    </recommendedName>
</protein>
<dbReference type="AlphaFoldDB" id="A0AAV1EX36"/>
<evidence type="ECO:0000313" key="2">
    <source>
        <dbReference type="EMBL" id="CAJ1053250.1"/>
    </source>
</evidence>
<feature type="compositionally biased region" description="Low complexity" evidence="1">
    <location>
        <begin position="220"/>
        <end position="241"/>
    </location>
</feature>